<dbReference type="Gene3D" id="3.40.50.720">
    <property type="entry name" value="NAD(P)-binding Rossmann-like Domain"/>
    <property type="match status" value="1"/>
</dbReference>
<name>A0AAX6GXN1_IRIPA</name>
<feature type="domain" description="NAD(P)-binding" evidence="1">
    <location>
        <begin position="2"/>
        <end position="148"/>
    </location>
</feature>
<evidence type="ECO:0000313" key="2">
    <source>
        <dbReference type="EMBL" id="KAJ6833263.1"/>
    </source>
</evidence>
<reference evidence="2" key="1">
    <citation type="journal article" date="2023" name="GigaByte">
        <title>Genome assembly of the bearded iris, Iris pallida Lam.</title>
        <authorList>
            <person name="Bruccoleri R.E."/>
            <person name="Oakeley E.J."/>
            <person name="Faust A.M.E."/>
            <person name="Altorfer M."/>
            <person name="Dessus-Babus S."/>
            <person name="Burckhardt D."/>
            <person name="Oertli M."/>
            <person name="Naumann U."/>
            <person name="Petersen F."/>
            <person name="Wong J."/>
        </authorList>
    </citation>
    <scope>NUCLEOTIDE SEQUENCE</scope>
    <source>
        <strain evidence="2">GSM-AAB239-AS_SAM_17_03QT</strain>
    </source>
</reference>
<organism evidence="2 3">
    <name type="scientific">Iris pallida</name>
    <name type="common">Sweet iris</name>
    <dbReference type="NCBI Taxonomy" id="29817"/>
    <lineage>
        <taxon>Eukaryota</taxon>
        <taxon>Viridiplantae</taxon>
        <taxon>Streptophyta</taxon>
        <taxon>Embryophyta</taxon>
        <taxon>Tracheophyta</taxon>
        <taxon>Spermatophyta</taxon>
        <taxon>Magnoliopsida</taxon>
        <taxon>Liliopsida</taxon>
        <taxon>Asparagales</taxon>
        <taxon>Iridaceae</taxon>
        <taxon>Iridoideae</taxon>
        <taxon>Irideae</taxon>
        <taxon>Iris</taxon>
    </lineage>
</organism>
<evidence type="ECO:0000259" key="1">
    <source>
        <dbReference type="Pfam" id="PF16363"/>
    </source>
</evidence>
<accession>A0AAX6GXN1</accession>
<proteinExistence type="predicted"/>
<dbReference type="AlphaFoldDB" id="A0AAX6GXN1"/>
<dbReference type="InterPro" id="IPR016040">
    <property type="entry name" value="NAD(P)-bd_dom"/>
</dbReference>
<comment type="caution">
    <text evidence="2">The sequence shown here is derived from an EMBL/GenBank/DDBJ whole genome shotgun (WGS) entry which is preliminary data.</text>
</comment>
<sequence length="263" mass="29946">MLVMAYGRSYGLPVITTRGNNVYGPNQFPEKLIPKFILLAMRGQPLPIHGDGSNVRSYLYCEDVAEAFEVVLHKGEVGHVYNIGTKKERRVIDVAKDVCKLFSLEADSVIKFVENRPFNDQRYFLDDQKLKNLGWSEKTTWEEGLRKTMEWYTTNPDWWGDVTGALLPHPRMQMMPGTESQLDSCEGNKDMISQTTNSHTQKMVMPVPKSNSNTKLSMKFLIYGRTGWIGGLLGKICESKGSHMSMGKGVWKSDLSFCRIFRM</sequence>
<dbReference type="InterPro" id="IPR036291">
    <property type="entry name" value="NAD(P)-bd_dom_sf"/>
</dbReference>
<dbReference type="Proteomes" id="UP001140949">
    <property type="component" value="Unassembled WGS sequence"/>
</dbReference>
<gene>
    <name evidence="2" type="ORF">M6B38_341660</name>
</gene>
<reference evidence="2" key="2">
    <citation type="submission" date="2023-04" db="EMBL/GenBank/DDBJ databases">
        <authorList>
            <person name="Bruccoleri R.E."/>
            <person name="Oakeley E.J."/>
            <person name="Faust A.-M."/>
            <person name="Dessus-Babus S."/>
            <person name="Altorfer M."/>
            <person name="Burckhardt D."/>
            <person name="Oertli M."/>
            <person name="Naumann U."/>
            <person name="Petersen F."/>
            <person name="Wong J."/>
        </authorList>
    </citation>
    <scope>NUCLEOTIDE SEQUENCE</scope>
    <source>
        <strain evidence="2">GSM-AAB239-AS_SAM_17_03QT</strain>
        <tissue evidence="2">Leaf</tissue>
    </source>
</reference>
<dbReference type="EMBL" id="JANAVB010015308">
    <property type="protein sequence ID" value="KAJ6833263.1"/>
    <property type="molecule type" value="Genomic_DNA"/>
</dbReference>
<protein>
    <submittedName>
        <fullName evidence="2">Trifunctional UDP-glucose 4,6-dehydratase/UDP-4-keto-6-deoxy-D-glucose 3,5-epimerase/UDP-4-keto-L-rhamnose-reductase RHM1-like</fullName>
    </submittedName>
</protein>
<dbReference type="Gene3D" id="3.90.25.10">
    <property type="entry name" value="UDP-galactose 4-epimerase, domain 1"/>
    <property type="match status" value="1"/>
</dbReference>
<keyword evidence="3" id="KW-1185">Reference proteome</keyword>
<dbReference type="Pfam" id="PF16363">
    <property type="entry name" value="GDP_Man_Dehyd"/>
    <property type="match status" value="1"/>
</dbReference>
<evidence type="ECO:0000313" key="3">
    <source>
        <dbReference type="Proteomes" id="UP001140949"/>
    </source>
</evidence>
<dbReference type="SUPFAM" id="SSF51735">
    <property type="entry name" value="NAD(P)-binding Rossmann-fold domains"/>
    <property type="match status" value="1"/>
</dbReference>
<dbReference type="PANTHER" id="PTHR43000">
    <property type="entry name" value="DTDP-D-GLUCOSE 4,6-DEHYDRATASE-RELATED"/>
    <property type="match status" value="1"/>
</dbReference>